<dbReference type="EMBL" id="JAWDGP010000750">
    <property type="protein sequence ID" value="KAK3797641.1"/>
    <property type="molecule type" value="Genomic_DNA"/>
</dbReference>
<dbReference type="Gene3D" id="3.40.50.1820">
    <property type="entry name" value="alpha/beta hydrolase"/>
    <property type="match status" value="1"/>
</dbReference>
<evidence type="ECO:0000313" key="4">
    <source>
        <dbReference type="EMBL" id="KAK3797641.1"/>
    </source>
</evidence>
<gene>
    <name evidence="4" type="ORF">RRG08_054667</name>
</gene>
<dbReference type="GO" id="GO:0016297">
    <property type="term" value="F:fatty acyl-[ACP] hydrolase activity"/>
    <property type="evidence" value="ECO:0007669"/>
    <property type="project" value="UniProtKB-EC"/>
</dbReference>
<protein>
    <recommendedName>
        <fullName evidence="2">oleoyl-[acyl-carrier-protein] hydrolase</fullName>
        <ecNumber evidence="2">3.1.2.14</ecNumber>
    </recommendedName>
</protein>
<name>A0AAE1E812_9GAST</name>
<feature type="domain" description="Thioesterase" evidence="3">
    <location>
        <begin position="13"/>
        <end position="247"/>
    </location>
</feature>
<dbReference type="AlphaFoldDB" id="A0AAE1E812"/>
<evidence type="ECO:0000313" key="5">
    <source>
        <dbReference type="Proteomes" id="UP001283361"/>
    </source>
</evidence>
<dbReference type="InterPro" id="IPR029058">
    <property type="entry name" value="AB_hydrolase_fold"/>
</dbReference>
<dbReference type="PANTHER" id="PTHR11487">
    <property type="entry name" value="THIOESTERASE"/>
    <property type="match status" value="1"/>
</dbReference>
<dbReference type="Proteomes" id="UP001283361">
    <property type="component" value="Unassembled WGS sequence"/>
</dbReference>
<dbReference type="InterPro" id="IPR001031">
    <property type="entry name" value="Thioesterase"/>
</dbReference>
<proteinExistence type="inferred from homology"/>
<evidence type="ECO:0000256" key="2">
    <source>
        <dbReference type="ARBA" id="ARBA00012480"/>
    </source>
</evidence>
<dbReference type="Pfam" id="PF00975">
    <property type="entry name" value="Thioesterase"/>
    <property type="match status" value="1"/>
</dbReference>
<dbReference type="SUPFAM" id="SSF53474">
    <property type="entry name" value="alpha/beta-Hydrolases"/>
    <property type="match status" value="1"/>
</dbReference>
<sequence length="254" mass="29030">MNCRFKKPYANVRLFCFPGAGAGTSFYTQWGRELSDDIEVHAVCLPGRENRSNEPFCSTRNETVDSIVKSLQDGLLDKPFAFFGHSMGAILCFWVALELKKRHNKEPVHMFLSSAMPPHAAGFKNIMCMTMSDDEFLKHASNNFVGSLPKEITQNQDMMDVFLPIWRSDLILLRNLSYEHETDETPLLSCLFDLFCGREEDLDVVNHLDEWNELTRGTVSKNFMPGGHFFLNDKANGKKVISFIEMKLEDEDVN</sequence>
<reference evidence="4" key="1">
    <citation type="journal article" date="2023" name="G3 (Bethesda)">
        <title>A reference genome for the long-term kleptoplast-retaining sea slug Elysia crispata morphotype clarki.</title>
        <authorList>
            <person name="Eastman K.E."/>
            <person name="Pendleton A.L."/>
            <person name="Shaikh M.A."/>
            <person name="Suttiyut T."/>
            <person name="Ogas R."/>
            <person name="Tomko P."/>
            <person name="Gavelis G."/>
            <person name="Widhalm J.R."/>
            <person name="Wisecaver J.H."/>
        </authorList>
    </citation>
    <scope>NUCLEOTIDE SEQUENCE</scope>
    <source>
        <strain evidence="4">ECLA1</strain>
    </source>
</reference>
<evidence type="ECO:0000259" key="3">
    <source>
        <dbReference type="Pfam" id="PF00975"/>
    </source>
</evidence>
<evidence type="ECO:0000256" key="1">
    <source>
        <dbReference type="ARBA" id="ARBA00007169"/>
    </source>
</evidence>
<accession>A0AAE1E812</accession>
<keyword evidence="5" id="KW-1185">Reference proteome</keyword>
<organism evidence="4 5">
    <name type="scientific">Elysia crispata</name>
    <name type="common">lettuce slug</name>
    <dbReference type="NCBI Taxonomy" id="231223"/>
    <lineage>
        <taxon>Eukaryota</taxon>
        <taxon>Metazoa</taxon>
        <taxon>Spiralia</taxon>
        <taxon>Lophotrochozoa</taxon>
        <taxon>Mollusca</taxon>
        <taxon>Gastropoda</taxon>
        <taxon>Heterobranchia</taxon>
        <taxon>Euthyneura</taxon>
        <taxon>Panpulmonata</taxon>
        <taxon>Sacoglossa</taxon>
        <taxon>Placobranchoidea</taxon>
        <taxon>Plakobranchidae</taxon>
        <taxon>Elysia</taxon>
    </lineage>
</organism>
<comment type="caution">
    <text evidence="4">The sequence shown here is derived from an EMBL/GenBank/DDBJ whole genome shotgun (WGS) entry which is preliminary data.</text>
</comment>
<dbReference type="EC" id="3.1.2.14" evidence="2"/>
<dbReference type="InterPro" id="IPR012223">
    <property type="entry name" value="TEII"/>
</dbReference>
<comment type="similarity">
    <text evidence="1">Belongs to the thioesterase family.</text>
</comment>
<dbReference type="PANTHER" id="PTHR11487:SF0">
    <property type="entry name" value="S-ACYL FATTY ACID SYNTHASE THIOESTERASE, MEDIUM CHAIN"/>
    <property type="match status" value="1"/>
</dbReference>
<dbReference type="GO" id="GO:0008610">
    <property type="term" value="P:lipid biosynthetic process"/>
    <property type="evidence" value="ECO:0007669"/>
    <property type="project" value="TreeGrafter"/>
</dbReference>